<proteinExistence type="predicted"/>
<evidence type="ECO:0000313" key="2">
    <source>
        <dbReference type="Proteomes" id="UP000789366"/>
    </source>
</evidence>
<dbReference type="Proteomes" id="UP000789366">
    <property type="component" value="Unassembled WGS sequence"/>
</dbReference>
<comment type="caution">
    <text evidence="1">The sequence shown here is derived from an EMBL/GenBank/DDBJ whole genome shotgun (WGS) entry which is preliminary data.</text>
</comment>
<dbReference type="EMBL" id="CAJVPW010000170">
    <property type="protein sequence ID" value="CAG8445579.1"/>
    <property type="molecule type" value="Genomic_DNA"/>
</dbReference>
<protein>
    <submittedName>
        <fullName evidence="1">323_t:CDS:1</fullName>
    </submittedName>
</protein>
<gene>
    <name evidence="1" type="ORF">SPELUC_LOCUS477</name>
</gene>
<accession>A0ACA9K0Z3</accession>
<keyword evidence="2" id="KW-1185">Reference proteome</keyword>
<organism evidence="1 2">
    <name type="scientific">Cetraspora pellucida</name>
    <dbReference type="NCBI Taxonomy" id="1433469"/>
    <lineage>
        <taxon>Eukaryota</taxon>
        <taxon>Fungi</taxon>
        <taxon>Fungi incertae sedis</taxon>
        <taxon>Mucoromycota</taxon>
        <taxon>Glomeromycotina</taxon>
        <taxon>Glomeromycetes</taxon>
        <taxon>Diversisporales</taxon>
        <taxon>Gigasporaceae</taxon>
        <taxon>Cetraspora</taxon>
    </lineage>
</organism>
<name>A0ACA9K0Z3_9GLOM</name>
<reference evidence="1" key="1">
    <citation type="submission" date="2021-06" db="EMBL/GenBank/DDBJ databases">
        <authorList>
            <person name="Kallberg Y."/>
            <person name="Tangrot J."/>
            <person name="Rosling A."/>
        </authorList>
    </citation>
    <scope>NUCLEOTIDE SEQUENCE</scope>
    <source>
        <strain evidence="1">28 12/20/2015</strain>
    </source>
</reference>
<evidence type="ECO:0000313" key="1">
    <source>
        <dbReference type="EMBL" id="CAG8445579.1"/>
    </source>
</evidence>
<sequence length="468" mass="53751">MVDDFLSQHHSSYLENHEDDFYTEDVEYTDDDWQWEERLPTWLNETERVWDGAKQAFIEKPLIVALKSLKNSQQLSEEFLDEFKRHGSLKLDGCGYVVHCHGVTRNSETQEYMMVMNYAEDGDLRHYIQKNLTTLRWKDAVEMLCSIAMGLLNVHKNGTFHKNLHCGNILKFYSCNIADFGLCGPSNPSEPRGVYGSLPFIAPEVLAGGLFSAKADIYSFAFIMWELSSGRPPFSDRPHDHSLALEICHGFREAVVPGTPLFYEQLMVKCWNADPSLRPDAEEIVDILLSPYGYQRRVLGLDEFVINSVNDIDDVDQFEQILASRISNTKYPVSPDVHPFAFYNSRFILFPNLPTPQNSFVATDQPIMKSYLDCMCIECIHKVFISVFISEVNTNHSYFSFSVNDKSQQCSLQYDDEMAYEEYDTNYPPEFSDIESDNESENEQYIPSPPPISMLRRKSLAPIPLAIN</sequence>